<sequence length="72" mass="8880">MQVDFHNQFLWQLILYNYGEEFLGRYHAVWIYLQPFLNVYLILHAYYISKKCYYLLSLHFFGVIYILVSISF</sequence>
<evidence type="ECO:0000256" key="1">
    <source>
        <dbReference type="SAM" id="Phobius"/>
    </source>
</evidence>
<accession>A0A397SNT3</accession>
<evidence type="ECO:0000313" key="3">
    <source>
        <dbReference type="Proteomes" id="UP000265703"/>
    </source>
</evidence>
<proteinExistence type="predicted"/>
<protein>
    <submittedName>
        <fullName evidence="2">Uncharacterized protein</fullName>
    </submittedName>
</protein>
<dbReference type="EMBL" id="QKYT01000289">
    <property type="protein sequence ID" value="RIA87870.1"/>
    <property type="molecule type" value="Genomic_DNA"/>
</dbReference>
<reference evidence="2 3" key="1">
    <citation type="submission" date="2018-06" db="EMBL/GenBank/DDBJ databases">
        <title>Comparative genomics reveals the genomic features of Rhizophagus irregularis, R. cerebriforme, R. diaphanum and Gigaspora rosea, and their symbiotic lifestyle signature.</title>
        <authorList>
            <person name="Morin E."/>
            <person name="San Clemente H."/>
            <person name="Chen E.C.H."/>
            <person name="De La Providencia I."/>
            <person name="Hainaut M."/>
            <person name="Kuo A."/>
            <person name="Kohler A."/>
            <person name="Murat C."/>
            <person name="Tang N."/>
            <person name="Roy S."/>
            <person name="Loubradou J."/>
            <person name="Henrissat B."/>
            <person name="Grigoriev I.V."/>
            <person name="Corradi N."/>
            <person name="Roux C."/>
            <person name="Martin F.M."/>
        </authorList>
    </citation>
    <scope>NUCLEOTIDE SEQUENCE [LARGE SCALE GENOMIC DNA]</scope>
    <source>
        <strain evidence="2 3">DAOM 227022</strain>
    </source>
</reference>
<keyword evidence="1" id="KW-0812">Transmembrane</keyword>
<keyword evidence="3" id="KW-1185">Reference proteome</keyword>
<gene>
    <name evidence="2" type="ORF">C1645_776327</name>
</gene>
<dbReference type="Proteomes" id="UP000265703">
    <property type="component" value="Unassembled WGS sequence"/>
</dbReference>
<dbReference type="AlphaFoldDB" id="A0A397SNT3"/>
<feature type="transmembrane region" description="Helical" evidence="1">
    <location>
        <begin position="53"/>
        <end position="71"/>
    </location>
</feature>
<organism evidence="2 3">
    <name type="scientific">Glomus cerebriforme</name>
    <dbReference type="NCBI Taxonomy" id="658196"/>
    <lineage>
        <taxon>Eukaryota</taxon>
        <taxon>Fungi</taxon>
        <taxon>Fungi incertae sedis</taxon>
        <taxon>Mucoromycota</taxon>
        <taxon>Glomeromycotina</taxon>
        <taxon>Glomeromycetes</taxon>
        <taxon>Glomerales</taxon>
        <taxon>Glomeraceae</taxon>
        <taxon>Glomus</taxon>
    </lineage>
</organism>
<comment type="caution">
    <text evidence="2">The sequence shown here is derived from an EMBL/GenBank/DDBJ whole genome shotgun (WGS) entry which is preliminary data.</text>
</comment>
<keyword evidence="1" id="KW-0472">Membrane</keyword>
<feature type="transmembrane region" description="Helical" evidence="1">
    <location>
        <begin position="29"/>
        <end position="46"/>
    </location>
</feature>
<name>A0A397SNT3_9GLOM</name>
<evidence type="ECO:0000313" key="2">
    <source>
        <dbReference type="EMBL" id="RIA87870.1"/>
    </source>
</evidence>
<keyword evidence="1" id="KW-1133">Transmembrane helix</keyword>